<organism evidence="9 10">
    <name type="scientific">Jeongeupia naejangsanensis</name>
    <dbReference type="NCBI Taxonomy" id="613195"/>
    <lineage>
        <taxon>Bacteria</taxon>
        <taxon>Pseudomonadati</taxon>
        <taxon>Pseudomonadota</taxon>
        <taxon>Betaproteobacteria</taxon>
        <taxon>Neisseriales</taxon>
        <taxon>Chitinibacteraceae</taxon>
        <taxon>Jeongeupia</taxon>
    </lineage>
</organism>
<dbReference type="HAMAP" id="MF_00147_B">
    <property type="entry name" value="TIM_B"/>
    <property type="match status" value="1"/>
</dbReference>
<comment type="pathway">
    <text evidence="7 8">Carbohydrate degradation; glycolysis; D-glyceraldehyde 3-phosphate from glycerone phosphate: step 1/1.</text>
</comment>
<keyword evidence="4 7" id="KW-0963">Cytoplasm</keyword>
<dbReference type="Pfam" id="PF00121">
    <property type="entry name" value="TIM"/>
    <property type="match status" value="1"/>
</dbReference>
<comment type="subcellular location">
    <subcellularLocation>
        <location evidence="7 8">Cytoplasm</location>
    </subcellularLocation>
</comment>
<proteinExistence type="inferred from homology"/>
<evidence type="ECO:0000313" key="10">
    <source>
        <dbReference type="Proteomes" id="UP000809431"/>
    </source>
</evidence>
<dbReference type="InterPro" id="IPR035990">
    <property type="entry name" value="TIM_sf"/>
</dbReference>
<evidence type="ECO:0000256" key="4">
    <source>
        <dbReference type="ARBA" id="ARBA00022490"/>
    </source>
</evidence>
<name>A0ABS2BL88_9NEIS</name>
<accession>A0ABS2BL88</accession>
<feature type="binding site" evidence="7">
    <location>
        <begin position="233"/>
        <end position="234"/>
    </location>
    <ligand>
        <name>substrate</name>
    </ligand>
</feature>
<dbReference type="Gene3D" id="3.20.20.70">
    <property type="entry name" value="Aldolase class I"/>
    <property type="match status" value="1"/>
</dbReference>
<gene>
    <name evidence="7" type="primary">tpiA</name>
    <name evidence="9" type="ORF">JMJ54_10310</name>
</gene>
<dbReference type="InterPro" id="IPR022896">
    <property type="entry name" value="TrioseP_Isoase_bac/euk"/>
</dbReference>
<feature type="binding site" evidence="7">
    <location>
        <begin position="9"/>
        <end position="11"/>
    </location>
    <ligand>
        <name>substrate</name>
    </ligand>
</feature>
<sequence>MRQHWVIGNWKMNGGLAANQTLLAGVRAAAGPAAPVRLGVCAPFPYLLQCQQALDGSGVVWGAQDLSAEIGGAFTGEVCGAMLTDFDCGIVIVGHSERRLYHGESEVRVAEKALRAVENGIRPVFCIGETQDQHDAGETEAVLARQLMPLFALLNETRLAMVIVAYEPVWAIGTGKTPTPEDAQAVHRFIRARLADHSAALAEALPVIYGGSVKSGNAASLFAQPDIDGGLIGGASLDAGEFLAIAKAAHG</sequence>
<comment type="function">
    <text evidence="7">Involved in the gluconeogenesis. Catalyzes stereospecifically the conversion of dihydroxyacetone phosphate (DHAP) to D-glyceraldehyde-3-phosphate (G3P).</text>
</comment>
<comment type="subunit">
    <text evidence="7 8">Homodimer.</text>
</comment>
<comment type="pathway">
    <text evidence="1">Carbohydrate metabolism; erythritol degradation.</text>
</comment>
<dbReference type="PROSITE" id="PS51440">
    <property type="entry name" value="TIM_2"/>
    <property type="match status" value="1"/>
</dbReference>
<evidence type="ECO:0000256" key="5">
    <source>
        <dbReference type="ARBA" id="ARBA00023152"/>
    </source>
</evidence>
<evidence type="ECO:0000256" key="3">
    <source>
        <dbReference type="ARBA" id="ARBA00022432"/>
    </source>
</evidence>
<comment type="pathway">
    <text evidence="7 8">Carbohydrate biosynthesis; gluconeogenesis.</text>
</comment>
<dbReference type="InterPro" id="IPR020861">
    <property type="entry name" value="Triosephosphate_isomerase_AS"/>
</dbReference>
<dbReference type="InterPro" id="IPR000652">
    <property type="entry name" value="Triosephosphate_isomerase"/>
</dbReference>
<comment type="catalytic activity">
    <reaction evidence="7 8">
        <text>D-glyceraldehyde 3-phosphate = dihydroxyacetone phosphate</text>
        <dbReference type="Rhea" id="RHEA:18585"/>
        <dbReference type="ChEBI" id="CHEBI:57642"/>
        <dbReference type="ChEBI" id="CHEBI:59776"/>
        <dbReference type="EC" id="5.3.1.1"/>
    </reaction>
</comment>
<comment type="similarity">
    <text evidence="2 7 8">Belongs to the triosephosphate isomerase family.</text>
</comment>
<feature type="binding site" evidence="7">
    <location>
        <position position="173"/>
    </location>
    <ligand>
        <name>substrate</name>
    </ligand>
</feature>
<keyword evidence="5 7" id="KW-0324">Glycolysis</keyword>
<dbReference type="PROSITE" id="PS00171">
    <property type="entry name" value="TIM_1"/>
    <property type="match status" value="1"/>
</dbReference>
<dbReference type="EC" id="5.3.1.1" evidence="7 8"/>
<keyword evidence="3 7" id="KW-0312">Gluconeogenesis</keyword>
<evidence type="ECO:0000313" key="9">
    <source>
        <dbReference type="EMBL" id="MBM3116225.1"/>
    </source>
</evidence>
<feature type="active site" description="Electrophile" evidence="7">
    <location>
        <position position="95"/>
    </location>
</feature>
<protein>
    <recommendedName>
        <fullName evidence="7 8">Triosephosphate isomerase</fullName>
        <shortName evidence="7">TIM</shortName>
        <shortName evidence="7">TPI</shortName>
        <ecNumber evidence="7 8">5.3.1.1</ecNumber>
    </recommendedName>
    <alternativeName>
        <fullName evidence="7">Triose-phosphate isomerase</fullName>
    </alternativeName>
</protein>
<dbReference type="PANTHER" id="PTHR21139">
    <property type="entry name" value="TRIOSEPHOSPHATE ISOMERASE"/>
    <property type="match status" value="1"/>
</dbReference>
<dbReference type="RefSeq" id="WP_203538395.1">
    <property type="nucleotide sequence ID" value="NZ_JAESND010000004.1"/>
</dbReference>
<evidence type="ECO:0000256" key="1">
    <source>
        <dbReference type="ARBA" id="ARBA00004939"/>
    </source>
</evidence>
<feature type="active site" description="Proton acceptor" evidence="7">
    <location>
        <position position="167"/>
    </location>
</feature>
<dbReference type="SUPFAM" id="SSF51351">
    <property type="entry name" value="Triosephosphate isomerase (TIM)"/>
    <property type="match status" value="1"/>
</dbReference>
<dbReference type="EMBL" id="JAESND010000004">
    <property type="protein sequence ID" value="MBM3116225.1"/>
    <property type="molecule type" value="Genomic_DNA"/>
</dbReference>
<evidence type="ECO:0000256" key="8">
    <source>
        <dbReference type="RuleBase" id="RU363013"/>
    </source>
</evidence>
<keyword evidence="6 7" id="KW-0413">Isomerase</keyword>
<dbReference type="InterPro" id="IPR013785">
    <property type="entry name" value="Aldolase_TIM"/>
</dbReference>
<comment type="caution">
    <text evidence="9">The sequence shown here is derived from an EMBL/GenBank/DDBJ whole genome shotgun (WGS) entry which is preliminary data.</text>
</comment>
<dbReference type="Proteomes" id="UP000809431">
    <property type="component" value="Unassembled WGS sequence"/>
</dbReference>
<dbReference type="CDD" id="cd00311">
    <property type="entry name" value="TIM"/>
    <property type="match status" value="1"/>
</dbReference>
<keyword evidence="10" id="KW-1185">Reference proteome</keyword>
<dbReference type="GO" id="GO:0004807">
    <property type="term" value="F:triose-phosphate isomerase activity"/>
    <property type="evidence" value="ECO:0007669"/>
    <property type="project" value="UniProtKB-EC"/>
</dbReference>
<evidence type="ECO:0000256" key="7">
    <source>
        <dbReference type="HAMAP-Rule" id="MF_00147"/>
    </source>
</evidence>
<dbReference type="NCBIfam" id="TIGR00419">
    <property type="entry name" value="tim"/>
    <property type="match status" value="1"/>
</dbReference>
<evidence type="ECO:0000256" key="2">
    <source>
        <dbReference type="ARBA" id="ARBA00007422"/>
    </source>
</evidence>
<dbReference type="PANTHER" id="PTHR21139:SF42">
    <property type="entry name" value="TRIOSEPHOSPHATE ISOMERASE"/>
    <property type="match status" value="1"/>
</dbReference>
<feature type="binding site" evidence="7">
    <location>
        <position position="212"/>
    </location>
    <ligand>
        <name>substrate</name>
    </ligand>
</feature>
<evidence type="ECO:0000256" key="6">
    <source>
        <dbReference type="ARBA" id="ARBA00023235"/>
    </source>
</evidence>
<reference evidence="9 10" key="1">
    <citation type="submission" date="2021-01" db="EMBL/GenBank/DDBJ databases">
        <title>Draft Genome Sequence and Polyhydroxyalkanoate Biosynthetic Potential of Jeongeupia naejangsanensis Type Strain DSM 24253.</title>
        <authorList>
            <person name="Turrini P."/>
            <person name="Artuso I."/>
            <person name="Lugli G.A."/>
            <person name="Frangipani E."/>
            <person name="Ventura M."/>
            <person name="Visca P."/>
        </authorList>
    </citation>
    <scope>NUCLEOTIDE SEQUENCE [LARGE SCALE GENOMIC DNA]</scope>
    <source>
        <strain evidence="9 10">DSM 24253</strain>
    </source>
</reference>